<protein>
    <submittedName>
        <fullName evidence="5">Methyl-accepting chemotaxis sensory transducer</fullName>
    </submittedName>
</protein>
<dbReference type="InterPro" id="IPR004090">
    <property type="entry name" value="Chemotax_Me-accpt_rcpt"/>
</dbReference>
<keyword evidence="1 3" id="KW-0807">Transducer</keyword>
<dbReference type="Gene3D" id="1.10.490.10">
    <property type="entry name" value="Globins"/>
    <property type="match status" value="1"/>
</dbReference>
<dbReference type="InterPro" id="IPR004089">
    <property type="entry name" value="MCPsignal_dom"/>
</dbReference>
<dbReference type="SMART" id="SM00283">
    <property type="entry name" value="MA"/>
    <property type="match status" value="1"/>
</dbReference>
<proteinExistence type="inferred from homology"/>
<dbReference type="InterPro" id="IPR009050">
    <property type="entry name" value="Globin-like_sf"/>
</dbReference>
<organism evidence="5 6">
    <name type="scientific">Propionispora vibrioides</name>
    <dbReference type="NCBI Taxonomy" id="112903"/>
    <lineage>
        <taxon>Bacteria</taxon>
        <taxon>Bacillati</taxon>
        <taxon>Bacillota</taxon>
        <taxon>Negativicutes</taxon>
        <taxon>Selenomonadales</taxon>
        <taxon>Sporomusaceae</taxon>
        <taxon>Propionispora</taxon>
    </lineage>
</organism>
<reference evidence="5 6" key="1">
    <citation type="submission" date="2016-10" db="EMBL/GenBank/DDBJ databases">
        <authorList>
            <person name="de Groot N.N."/>
        </authorList>
    </citation>
    <scope>NUCLEOTIDE SEQUENCE [LARGE SCALE GENOMIC DNA]</scope>
    <source>
        <strain evidence="5 6">DSM 13305</strain>
    </source>
</reference>
<evidence type="ECO:0000313" key="5">
    <source>
        <dbReference type="EMBL" id="SEP10804.1"/>
    </source>
</evidence>
<dbReference type="Gene3D" id="1.10.287.950">
    <property type="entry name" value="Methyl-accepting chemotaxis protein"/>
    <property type="match status" value="1"/>
</dbReference>
<evidence type="ECO:0000256" key="2">
    <source>
        <dbReference type="ARBA" id="ARBA00029447"/>
    </source>
</evidence>
<keyword evidence="6" id="KW-1185">Reference proteome</keyword>
<dbReference type="PRINTS" id="PR00260">
    <property type="entry name" value="CHEMTRNSDUCR"/>
</dbReference>
<comment type="similarity">
    <text evidence="2">Belongs to the methyl-accepting chemotaxis (MCP) protein family.</text>
</comment>
<dbReference type="InterPro" id="IPR039379">
    <property type="entry name" value="Protoglobin_sensor_dom"/>
</dbReference>
<feature type="domain" description="Methyl-accepting transducer" evidence="4">
    <location>
        <begin position="177"/>
        <end position="413"/>
    </location>
</feature>
<dbReference type="GO" id="GO:0007165">
    <property type="term" value="P:signal transduction"/>
    <property type="evidence" value="ECO:0007669"/>
    <property type="project" value="UniProtKB-KW"/>
</dbReference>
<evidence type="ECO:0000259" key="4">
    <source>
        <dbReference type="PROSITE" id="PS50111"/>
    </source>
</evidence>
<dbReference type="PANTHER" id="PTHR32089:SF112">
    <property type="entry name" value="LYSOZYME-LIKE PROTEIN-RELATED"/>
    <property type="match status" value="1"/>
</dbReference>
<dbReference type="Proteomes" id="UP000198847">
    <property type="component" value="Unassembled WGS sequence"/>
</dbReference>
<dbReference type="AlphaFoldDB" id="A0A1H8V6B7"/>
<evidence type="ECO:0000256" key="1">
    <source>
        <dbReference type="ARBA" id="ARBA00023224"/>
    </source>
</evidence>
<accession>A0A1H8V6B7</accession>
<dbReference type="InterPro" id="IPR012292">
    <property type="entry name" value="Globin/Proto"/>
</dbReference>
<dbReference type="GO" id="GO:0016020">
    <property type="term" value="C:membrane"/>
    <property type="evidence" value="ECO:0007669"/>
    <property type="project" value="InterPro"/>
</dbReference>
<dbReference type="PROSITE" id="PS50111">
    <property type="entry name" value="CHEMOTAXIS_TRANSDUC_2"/>
    <property type="match status" value="1"/>
</dbReference>
<evidence type="ECO:0000313" key="6">
    <source>
        <dbReference type="Proteomes" id="UP000198847"/>
    </source>
</evidence>
<dbReference type="OrthoDB" id="9816519at2"/>
<evidence type="ECO:0000256" key="3">
    <source>
        <dbReference type="PROSITE-ProRule" id="PRU00284"/>
    </source>
</evidence>
<dbReference type="GO" id="GO:0004888">
    <property type="term" value="F:transmembrane signaling receptor activity"/>
    <property type="evidence" value="ECO:0007669"/>
    <property type="project" value="InterPro"/>
</dbReference>
<dbReference type="Pfam" id="PF00015">
    <property type="entry name" value="MCPsignal"/>
    <property type="match status" value="1"/>
</dbReference>
<dbReference type="SUPFAM" id="SSF58104">
    <property type="entry name" value="Methyl-accepting chemotaxis protein (MCP) signaling domain"/>
    <property type="match status" value="1"/>
</dbReference>
<dbReference type="GO" id="GO:0019825">
    <property type="term" value="F:oxygen binding"/>
    <property type="evidence" value="ECO:0007669"/>
    <property type="project" value="InterPro"/>
</dbReference>
<dbReference type="Pfam" id="PF11563">
    <property type="entry name" value="Protoglobin"/>
    <property type="match status" value="1"/>
</dbReference>
<gene>
    <name evidence="5" type="ORF">SAMN04490178_11092</name>
</gene>
<dbReference type="SUPFAM" id="SSF46458">
    <property type="entry name" value="Globin-like"/>
    <property type="match status" value="1"/>
</dbReference>
<sequence length="428" mass="46605">MFGKSKSFAQPSAGVIRVDVKVEKAFLGLNQETVGYLQCLQPIVDKHGDVITTNFYARLTQVPEVEQFIKQHSSVAQLKKTFREFLNVLCRTTLDEAVLAHVEQVGHIHNRIKLPAKWFVLAMGALKLELFPYIFQEYGSDLAYVQKVIAATEQMIQLVEAHTNQAFIEALLKEVDRKDALELVMQEQAALVAQVQESSQTLAATAQETSASASQMAHAAESIKDASTAAKQEAEVAKGTAAEGEEATTQMLRQVAAMIRTNQETQVRVNSLETTSDSVARIVETITGIASQTNLLALNAAIEAARAGEAGRGFAVVADEVRKLAEQSRTAANEIVELIRDNTTSTKEVVGSMNEQAAVLDTVSKAVEETSSRMSMIMSAIESNFEHMDHISESVTSLAVTSQEIERASNEVARSATELTAMVENNQS</sequence>
<dbReference type="PANTHER" id="PTHR32089">
    <property type="entry name" value="METHYL-ACCEPTING CHEMOTAXIS PROTEIN MCPB"/>
    <property type="match status" value="1"/>
</dbReference>
<dbReference type="EMBL" id="FODY01000010">
    <property type="protein sequence ID" value="SEP10804.1"/>
    <property type="molecule type" value="Genomic_DNA"/>
</dbReference>
<name>A0A1H8V6B7_9FIRM</name>
<dbReference type="GO" id="GO:0020037">
    <property type="term" value="F:heme binding"/>
    <property type="evidence" value="ECO:0007669"/>
    <property type="project" value="InterPro"/>
</dbReference>
<dbReference type="STRING" id="112903.SAMN04490178_11092"/>
<dbReference type="InterPro" id="IPR044398">
    <property type="entry name" value="Globin-sensor_dom"/>
</dbReference>
<dbReference type="GO" id="GO:0006935">
    <property type="term" value="P:chemotaxis"/>
    <property type="evidence" value="ECO:0007669"/>
    <property type="project" value="InterPro"/>
</dbReference>
<dbReference type="CDD" id="cd01068">
    <property type="entry name" value="globin_sensor"/>
    <property type="match status" value="1"/>
</dbReference>